<evidence type="ECO:0000256" key="9">
    <source>
        <dbReference type="ARBA" id="ARBA00023204"/>
    </source>
</evidence>
<dbReference type="SUPFAM" id="SSF52980">
    <property type="entry name" value="Restriction endonuclease-like"/>
    <property type="match status" value="1"/>
</dbReference>
<keyword evidence="7" id="KW-0067">ATP-binding</keyword>
<dbReference type="InterPro" id="IPR000212">
    <property type="entry name" value="DNA_helicase_UvrD/REP"/>
</dbReference>
<reference evidence="16" key="1">
    <citation type="submission" date="2020-05" db="EMBL/GenBank/DDBJ databases">
        <authorList>
            <person name="Chiriac C."/>
            <person name="Salcher M."/>
            <person name="Ghai R."/>
            <person name="Kavagutti S V."/>
        </authorList>
    </citation>
    <scope>NUCLEOTIDE SEQUENCE</scope>
</reference>
<dbReference type="Pfam" id="PF13361">
    <property type="entry name" value="UvrD_C"/>
    <property type="match status" value="1"/>
</dbReference>
<dbReference type="InterPro" id="IPR011335">
    <property type="entry name" value="Restrct_endonuc-II-like"/>
</dbReference>
<keyword evidence="9" id="KW-0234">DNA repair</keyword>
<dbReference type="GO" id="GO:0005829">
    <property type="term" value="C:cytosol"/>
    <property type="evidence" value="ECO:0007669"/>
    <property type="project" value="TreeGrafter"/>
</dbReference>
<dbReference type="GO" id="GO:0004527">
    <property type="term" value="F:exonuclease activity"/>
    <property type="evidence" value="ECO:0007669"/>
    <property type="project" value="UniProtKB-KW"/>
</dbReference>
<dbReference type="Gene3D" id="1.10.486.10">
    <property type="entry name" value="PCRA, domain 4"/>
    <property type="match status" value="1"/>
</dbReference>
<feature type="domain" description="UvrD-like helicase ATP-binding" evidence="14">
    <location>
        <begin position="19"/>
        <end position="350"/>
    </location>
</feature>
<sequence>MLAKYSAAEIFKVVKGRELSQEKIDAVEQAPLDSPTLVVAGAGSGKTELLAVRALWLVANGYARPEQILGLTFTKKAATELSKRIYESLLKLRDSSYWPEDLEFDFQAPTISTYNAFANQVFRDNALALGYESDAQLISEATAFQLAREVCVRFGSDVSGTLSDLELNIDTLVEKVIELARALNDNGQTASNLQSEIQRTVEHIARLPKKAGEEVSSRFGYVDTIVEELKPTPLIAELAEIFQKEKKLRSMVDYSDQVALALRAVSEFPDAATAIRESYSQVMLDEYQDTSVLQTKLLSNLFARSSVFAVGDPNQSIYGWRGASASNLDEFNSDFGTAKIFSLKTSWRNPIQVLTKANEISLPLSRQASYEIEKPLDKRVLPVTLEAMPDAPEGEVQVRFLETIEQEAQQIADWFKPALANGASCAVLMRKRSAMALFVETLQANGIEVEVVGLGGLLELPEIVDLVSALKVIQRVDAGSELIRLLAGARWRIGAKDIDRLFVVSRKLSGPKQEGVFRQELTLVEALDEVTSESLELLSEFSPTTLARLRDAATLFRNLRSATALPLADFVRVVAEELWLDIELRANPKLKNPLAQLESFYETVASFGTSSAGSQLGAFLNWLDYASKKERFELPKSNPTAGVVQVLTVHAAKGLEWDYVAVPNMVEDDFPSKPRSVSGWLSGAELPYPLRGDARSLPVFAYDATRTQPEIKAAKEQFRADNKEHQLREEYRLIYVAITRTMQALLLTGSYWKPANSGSRKPSRFLELIAGEGFDFPEALSQENPLDLAPKSASWPLDPVGQDYAEKLSDAAEKVKEASSALQQGLFDTSKPGNIQEEIDLLLKEQDDRLARLAVVDLPVRIPASRFKEFVKDKDAMAAKYLRPTPAKPYRATRTGTLFHSWVEDFLVSEIDQPSSDSVQELAEIFKNSRFSNLKDSEIEIEINLTHEVNTFVCKLDAVFHSEGRYEIVDWKTGSPPETKDQEREMILQLALYRFAYSKLRGVPIDQIDVCFYFVADNTELRPEVVPSPEELMQIWEKLFS</sequence>
<keyword evidence="8" id="KW-0238">DNA-binding</keyword>
<keyword evidence="3" id="KW-0227">DNA damage</keyword>
<keyword evidence="2" id="KW-0547">Nucleotide-binding</keyword>
<dbReference type="PANTHER" id="PTHR11070">
    <property type="entry name" value="UVRD / RECB / PCRA DNA HELICASE FAMILY MEMBER"/>
    <property type="match status" value="1"/>
</dbReference>
<dbReference type="InterPro" id="IPR038726">
    <property type="entry name" value="PDDEXK_AddAB-type"/>
</dbReference>
<dbReference type="InterPro" id="IPR011604">
    <property type="entry name" value="PDDEXK-like_dom_sf"/>
</dbReference>
<evidence type="ECO:0000256" key="8">
    <source>
        <dbReference type="ARBA" id="ARBA00023125"/>
    </source>
</evidence>
<evidence type="ECO:0000256" key="13">
    <source>
        <dbReference type="ARBA" id="ARBA00048988"/>
    </source>
</evidence>
<dbReference type="PROSITE" id="PS51198">
    <property type="entry name" value="UVRD_HELICASE_ATP_BIND"/>
    <property type="match status" value="1"/>
</dbReference>
<evidence type="ECO:0000256" key="11">
    <source>
        <dbReference type="ARBA" id="ARBA00034617"/>
    </source>
</evidence>
<dbReference type="InterPro" id="IPR014017">
    <property type="entry name" value="DNA_helicase_UvrD-like_C"/>
</dbReference>
<organism evidence="16">
    <name type="scientific">freshwater metagenome</name>
    <dbReference type="NCBI Taxonomy" id="449393"/>
    <lineage>
        <taxon>unclassified sequences</taxon>
        <taxon>metagenomes</taxon>
        <taxon>ecological metagenomes</taxon>
    </lineage>
</organism>
<dbReference type="Pfam" id="PF00580">
    <property type="entry name" value="UvrD-helicase"/>
    <property type="match status" value="1"/>
</dbReference>
<dbReference type="Gene3D" id="3.40.50.300">
    <property type="entry name" value="P-loop containing nucleotide triphosphate hydrolases"/>
    <property type="match status" value="3"/>
</dbReference>
<dbReference type="GO" id="GO:0033202">
    <property type="term" value="C:DNA helicase complex"/>
    <property type="evidence" value="ECO:0007669"/>
    <property type="project" value="TreeGrafter"/>
</dbReference>
<dbReference type="PANTHER" id="PTHR11070:SF55">
    <property type="entry name" value="DNA 3'-5' HELICASE"/>
    <property type="match status" value="1"/>
</dbReference>
<keyword evidence="1" id="KW-0540">Nuclease</keyword>
<keyword evidence="10" id="KW-0413">Isomerase</keyword>
<comment type="catalytic activity">
    <reaction evidence="13">
        <text>ATP + H2O = ADP + phosphate + H(+)</text>
        <dbReference type="Rhea" id="RHEA:13065"/>
        <dbReference type="ChEBI" id="CHEBI:15377"/>
        <dbReference type="ChEBI" id="CHEBI:15378"/>
        <dbReference type="ChEBI" id="CHEBI:30616"/>
        <dbReference type="ChEBI" id="CHEBI:43474"/>
        <dbReference type="ChEBI" id="CHEBI:456216"/>
        <dbReference type="EC" id="5.6.2.4"/>
    </reaction>
</comment>
<dbReference type="EMBL" id="CAEZSX010000001">
    <property type="protein sequence ID" value="CAB4546657.1"/>
    <property type="molecule type" value="Genomic_DNA"/>
</dbReference>
<keyword evidence="4" id="KW-0378">Hydrolase</keyword>
<evidence type="ECO:0000256" key="2">
    <source>
        <dbReference type="ARBA" id="ARBA00022741"/>
    </source>
</evidence>
<dbReference type="Pfam" id="PF12705">
    <property type="entry name" value="PDDEXK_1"/>
    <property type="match status" value="1"/>
</dbReference>
<dbReference type="InterPro" id="IPR027417">
    <property type="entry name" value="P-loop_NTPase"/>
</dbReference>
<accession>A0A6J6C6P7</accession>
<dbReference type="GO" id="GO:0003677">
    <property type="term" value="F:DNA binding"/>
    <property type="evidence" value="ECO:0007669"/>
    <property type="project" value="UniProtKB-KW"/>
</dbReference>
<dbReference type="CDD" id="cd17932">
    <property type="entry name" value="DEXQc_UvrD"/>
    <property type="match status" value="1"/>
</dbReference>
<comment type="catalytic activity">
    <reaction evidence="11">
        <text>Couples ATP hydrolysis with the unwinding of duplex DNA by translocating in the 3'-5' direction.</text>
        <dbReference type="EC" id="5.6.2.4"/>
    </reaction>
</comment>
<feature type="domain" description="UvrD-like helicase C-terminal" evidence="15">
    <location>
        <begin position="362"/>
        <end position="654"/>
    </location>
</feature>
<keyword evidence="5" id="KW-0347">Helicase</keyword>
<evidence type="ECO:0000256" key="12">
    <source>
        <dbReference type="ARBA" id="ARBA00034808"/>
    </source>
</evidence>
<dbReference type="EC" id="5.6.2.4" evidence="12"/>
<evidence type="ECO:0000256" key="6">
    <source>
        <dbReference type="ARBA" id="ARBA00022839"/>
    </source>
</evidence>
<dbReference type="SUPFAM" id="SSF52540">
    <property type="entry name" value="P-loop containing nucleoside triphosphate hydrolases"/>
    <property type="match status" value="1"/>
</dbReference>
<proteinExistence type="predicted"/>
<protein>
    <recommendedName>
        <fullName evidence="12">DNA 3'-5' helicase</fullName>
        <ecNumber evidence="12">5.6.2.4</ecNumber>
    </recommendedName>
</protein>
<dbReference type="GO" id="GO:0043138">
    <property type="term" value="F:3'-5' DNA helicase activity"/>
    <property type="evidence" value="ECO:0007669"/>
    <property type="project" value="UniProtKB-EC"/>
</dbReference>
<dbReference type="AlphaFoldDB" id="A0A6J6C6P7"/>
<dbReference type="GO" id="GO:0005524">
    <property type="term" value="F:ATP binding"/>
    <property type="evidence" value="ECO:0007669"/>
    <property type="project" value="UniProtKB-KW"/>
</dbReference>
<dbReference type="GO" id="GO:0000725">
    <property type="term" value="P:recombinational repair"/>
    <property type="evidence" value="ECO:0007669"/>
    <property type="project" value="TreeGrafter"/>
</dbReference>
<evidence type="ECO:0000256" key="3">
    <source>
        <dbReference type="ARBA" id="ARBA00022763"/>
    </source>
</evidence>
<name>A0A6J6C6P7_9ZZZZ</name>
<keyword evidence="6" id="KW-0269">Exonuclease</keyword>
<evidence type="ECO:0000313" key="16">
    <source>
        <dbReference type="EMBL" id="CAB4546657.1"/>
    </source>
</evidence>
<evidence type="ECO:0000259" key="14">
    <source>
        <dbReference type="PROSITE" id="PS51198"/>
    </source>
</evidence>
<evidence type="ECO:0000256" key="1">
    <source>
        <dbReference type="ARBA" id="ARBA00022722"/>
    </source>
</evidence>
<gene>
    <name evidence="16" type="ORF">UFOPK1537_00017</name>
</gene>
<evidence type="ECO:0000256" key="4">
    <source>
        <dbReference type="ARBA" id="ARBA00022801"/>
    </source>
</evidence>
<dbReference type="InterPro" id="IPR014016">
    <property type="entry name" value="UvrD-like_ATP-bd"/>
</dbReference>
<evidence type="ECO:0000256" key="10">
    <source>
        <dbReference type="ARBA" id="ARBA00023235"/>
    </source>
</evidence>
<dbReference type="PROSITE" id="PS51217">
    <property type="entry name" value="UVRD_HELICASE_CTER"/>
    <property type="match status" value="1"/>
</dbReference>
<evidence type="ECO:0000256" key="5">
    <source>
        <dbReference type="ARBA" id="ARBA00022806"/>
    </source>
</evidence>
<evidence type="ECO:0000259" key="15">
    <source>
        <dbReference type="PROSITE" id="PS51217"/>
    </source>
</evidence>
<evidence type="ECO:0000256" key="7">
    <source>
        <dbReference type="ARBA" id="ARBA00022840"/>
    </source>
</evidence>
<dbReference type="Gene3D" id="3.90.320.10">
    <property type="match status" value="1"/>
</dbReference>